<gene>
    <name evidence="3" type="ORF">WJ0W_006720</name>
</gene>
<comment type="caution">
    <text evidence="3">The sequence shown here is derived from an EMBL/GenBank/DDBJ whole genome shotgun (WGS) entry which is preliminary data.</text>
</comment>
<feature type="transmembrane region" description="Helical" evidence="1">
    <location>
        <begin position="242"/>
        <end position="260"/>
    </location>
</feature>
<feature type="transmembrane region" description="Helical" evidence="1">
    <location>
        <begin position="82"/>
        <end position="100"/>
    </location>
</feature>
<feature type="transmembrane region" description="Helical" evidence="1">
    <location>
        <begin position="35"/>
        <end position="61"/>
    </location>
</feature>
<evidence type="ECO:0000256" key="1">
    <source>
        <dbReference type="SAM" id="Phobius"/>
    </source>
</evidence>
<keyword evidence="3" id="KW-0482">Metalloprotease</keyword>
<feature type="transmembrane region" description="Helical" evidence="1">
    <location>
        <begin position="120"/>
        <end position="139"/>
    </location>
</feature>
<keyword evidence="3" id="KW-0378">Hydrolase</keyword>
<feature type="transmembrane region" description="Helical" evidence="1">
    <location>
        <begin position="285"/>
        <end position="303"/>
    </location>
</feature>
<dbReference type="EMBL" id="CALYLO010000017">
    <property type="protein sequence ID" value="CAH8249535.1"/>
    <property type="molecule type" value="Genomic_DNA"/>
</dbReference>
<dbReference type="Pfam" id="PF02517">
    <property type="entry name" value="Rce1-like"/>
    <property type="match status" value="1"/>
</dbReference>
<organism evidence="3 4">
    <name type="scientific">Paenibacillus melissococcoides</name>
    <dbReference type="NCBI Taxonomy" id="2912268"/>
    <lineage>
        <taxon>Bacteria</taxon>
        <taxon>Bacillati</taxon>
        <taxon>Bacillota</taxon>
        <taxon>Bacilli</taxon>
        <taxon>Bacillales</taxon>
        <taxon>Paenibacillaceae</taxon>
        <taxon>Paenibacillus</taxon>
    </lineage>
</organism>
<evidence type="ECO:0000313" key="4">
    <source>
        <dbReference type="Proteomes" id="UP001154322"/>
    </source>
</evidence>
<keyword evidence="3" id="KW-0645">Protease</keyword>
<keyword evidence="4" id="KW-1185">Reference proteome</keyword>
<feature type="transmembrane region" description="Helical" evidence="1">
    <location>
        <begin position="12"/>
        <end position="29"/>
    </location>
</feature>
<dbReference type="GO" id="GO:0008237">
    <property type="term" value="F:metallopeptidase activity"/>
    <property type="evidence" value="ECO:0007669"/>
    <property type="project" value="UniProtKB-KW"/>
</dbReference>
<keyword evidence="1" id="KW-0812">Transmembrane</keyword>
<evidence type="ECO:0000313" key="3">
    <source>
        <dbReference type="EMBL" id="CAH8249535.1"/>
    </source>
</evidence>
<keyword evidence="1" id="KW-1133">Transmembrane helix</keyword>
<protein>
    <submittedName>
        <fullName evidence="3">CPBP family intramembrane metalloprotease</fullName>
    </submittedName>
</protein>
<feature type="domain" description="CAAX prenyl protease 2/Lysostaphin resistance protein A-like" evidence="2">
    <location>
        <begin position="128"/>
        <end position="213"/>
    </location>
</feature>
<proteinExistence type="predicted"/>
<keyword evidence="1" id="KW-0472">Membrane</keyword>
<feature type="transmembrane region" description="Helical" evidence="1">
    <location>
        <begin position="181"/>
        <end position="198"/>
    </location>
</feature>
<evidence type="ECO:0000259" key="2">
    <source>
        <dbReference type="Pfam" id="PF02517"/>
    </source>
</evidence>
<dbReference type="Proteomes" id="UP001154322">
    <property type="component" value="Unassembled WGS sequence"/>
</dbReference>
<sequence>MTKGMNAIHAGWLFLVSYISGNVLSTFIFPDKHQLYANLGFFLLYVAFAQIGLNVIPSVVLRSNEELSWVSVFKFRKVTWRTMLLSILIYALSQIFMLFIHQATEIVSAALGRTYQVSIYPIATDIMSLVLLIVAIGVIPPICEELFRGVLLTGYEQKGKWFAAAMSSALFALFHNNPYRLVELFFAAWVSALIVLYARSILPGIVIHMATNITYVIGSYMQEGDLVKSVSSPSGPPDYISLGLLGAASIPALYICWFLLRKIDKIERARHHSNEQYQSYSERKYWLVPIVISVCLFCLYLRYSDAWRLGMSGRNLL</sequence>
<name>A0ABN8UHZ3_9BACL</name>
<accession>A0ABN8UHZ3</accession>
<dbReference type="InterPro" id="IPR003675">
    <property type="entry name" value="Rce1/LyrA-like_dom"/>
</dbReference>
<reference evidence="3" key="1">
    <citation type="submission" date="2022-06" db="EMBL/GenBank/DDBJ databases">
        <authorList>
            <person name="Dietemann V."/>
            <person name="Ory F."/>
            <person name="Dainat B."/>
            <person name="Oberhansli S."/>
        </authorList>
    </citation>
    <scope>NUCLEOTIDE SEQUENCE</scope>
    <source>
        <strain evidence="3">Ena-SAMPLE-TAB-26-04-2022-14:26:32:270-5432</strain>
    </source>
</reference>
<dbReference type="RefSeq" id="WP_213428005.1">
    <property type="nucleotide sequence ID" value="NZ_AP031286.1"/>
</dbReference>